<name>A0AAJ1CFI5_9BACT</name>
<dbReference type="RefSeq" id="WP_256166429.1">
    <property type="nucleotide sequence ID" value="NZ_JANGBQ010000016.1"/>
</dbReference>
<dbReference type="AlphaFoldDB" id="A0AAJ1CFI5"/>
<proteinExistence type="predicted"/>
<reference evidence="2" key="1">
    <citation type="submission" date="2022-06" db="EMBL/GenBank/DDBJ databases">
        <title>Isolation of gut microbiota from human fecal samples.</title>
        <authorList>
            <person name="Pamer E.G."/>
            <person name="Barat B."/>
            <person name="Waligurski E."/>
            <person name="Medina S."/>
            <person name="Paddock L."/>
            <person name="Mostad J."/>
        </authorList>
    </citation>
    <scope>NUCLEOTIDE SEQUENCE</scope>
    <source>
        <strain evidence="2">DFI.6.22</strain>
    </source>
</reference>
<evidence type="ECO:0000259" key="1">
    <source>
        <dbReference type="Pfam" id="PF13004"/>
    </source>
</evidence>
<dbReference type="GO" id="GO:0015485">
    <property type="term" value="F:cholesterol binding"/>
    <property type="evidence" value="ECO:0007669"/>
    <property type="project" value="InterPro"/>
</dbReference>
<dbReference type="EMBL" id="JANGBQ010000016">
    <property type="protein sequence ID" value="MCQ5083421.1"/>
    <property type="molecule type" value="Genomic_DNA"/>
</dbReference>
<sequence length="448" mass="51428">MTDAGNTAQGHAYFQSASSPNRLTKTLFRMKHWGLFFLALCCAACHNDEPEQKYYITLDEDEIRADYSGIQQRIAVSANCDWSIRNIPQWCIIEKAVADNAEYLDIEVLPNDTENPREATITLACLHDRYKQTTADLFVSQAGQKKPEYDPLQWHTFAVNKFNDNKYDLLPDNVTRKYRLSAEQSFVNPAFRTQVYPGHLINCHTDNRTLTVYDQYTYNPINISAYVNRTLYEKEMLPSFDGMNEMVQQITSELPAQSQQFNYIGPLQYHSHRHLHLLGVGNLGLNLDELLSGKPYTEKEMGKRTGFFYNYSREMFTIMMDYPDKLIRETISEEQLPDMSYITHLTFGRMSLLFVETDLEYTKAISVVDKIIKKEELSADDIQVKADLLVYYVYFDKGNNPQTVTGGSELIGRFVNEIGSLNITPLGFTTNKLSNNQVGNLVIEFALP</sequence>
<dbReference type="InterPro" id="IPR024361">
    <property type="entry name" value="BACON"/>
</dbReference>
<dbReference type="SUPFAM" id="SSF56978">
    <property type="entry name" value="Perfringolysin"/>
    <property type="match status" value="1"/>
</dbReference>
<accession>A0AAJ1CFI5</accession>
<comment type="caution">
    <text evidence="2">The sequence shown here is derived from an EMBL/GenBank/DDBJ whole genome shotgun (WGS) entry which is preliminary data.</text>
</comment>
<protein>
    <submittedName>
        <fullName evidence="2">BACON domain-containing protein</fullName>
    </submittedName>
</protein>
<organism evidence="2 3">
    <name type="scientific">Alistipes onderdonkii</name>
    <dbReference type="NCBI Taxonomy" id="328813"/>
    <lineage>
        <taxon>Bacteria</taxon>
        <taxon>Pseudomonadati</taxon>
        <taxon>Bacteroidota</taxon>
        <taxon>Bacteroidia</taxon>
        <taxon>Bacteroidales</taxon>
        <taxon>Rikenellaceae</taxon>
        <taxon>Alistipes</taxon>
    </lineage>
</organism>
<dbReference type="Proteomes" id="UP001205035">
    <property type="component" value="Unassembled WGS sequence"/>
</dbReference>
<dbReference type="InterPro" id="IPR013783">
    <property type="entry name" value="Ig-like_fold"/>
</dbReference>
<feature type="domain" description="BACON" evidence="1">
    <location>
        <begin position="82"/>
        <end position="141"/>
    </location>
</feature>
<evidence type="ECO:0000313" key="2">
    <source>
        <dbReference type="EMBL" id="MCQ5083421.1"/>
    </source>
</evidence>
<dbReference type="CDD" id="cd14948">
    <property type="entry name" value="BACON"/>
    <property type="match status" value="1"/>
</dbReference>
<dbReference type="Pfam" id="PF13004">
    <property type="entry name" value="BACON"/>
    <property type="match status" value="1"/>
</dbReference>
<dbReference type="Gene3D" id="2.60.40.10">
    <property type="entry name" value="Immunoglobulins"/>
    <property type="match status" value="1"/>
</dbReference>
<dbReference type="InterPro" id="IPR036359">
    <property type="entry name" value="Thiol_cytolysin_sf"/>
</dbReference>
<evidence type="ECO:0000313" key="3">
    <source>
        <dbReference type="Proteomes" id="UP001205035"/>
    </source>
</evidence>
<gene>
    <name evidence="2" type="ORF">NE651_11045</name>
</gene>